<dbReference type="Proteomes" id="UP000292298">
    <property type="component" value="Unassembled WGS sequence"/>
</dbReference>
<comment type="function">
    <text evidence="8">Ligates lysine onto the cytidine present at position 34 of the AUA codon-specific tRNA(Ile) that contains the anticodon CAU, in an ATP-dependent manner. Cytidine is converted to lysidine, thus changing the amino acid specificity of the tRNA from methionine to isoleucine.</text>
</comment>
<dbReference type="GO" id="GO:0032267">
    <property type="term" value="F:tRNA(Ile)-lysidine synthase activity"/>
    <property type="evidence" value="ECO:0007669"/>
    <property type="project" value="UniProtKB-EC"/>
</dbReference>
<feature type="binding site" evidence="8">
    <location>
        <begin position="34"/>
        <end position="39"/>
    </location>
    <ligand>
        <name>ATP</name>
        <dbReference type="ChEBI" id="CHEBI:30616"/>
    </ligand>
</feature>
<comment type="catalytic activity">
    <reaction evidence="7 8">
        <text>cytidine(34) in tRNA(Ile2) + L-lysine + ATP = lysidine(34) in tRNA(Ile2) + AMP + diphosphate + H(+)</text>
        <dbReference type="Rhea" id="RHEA:43744"/>
        <dbReference type="Rhea" id="RHEA-COMP:10625"/>
        <dbReference type="Rhea" id="RHEA-COMP:10670"/>
        <dbReference type="ChEBI" id="CHEBI:15378"/>
        <dbReference type="ChEBI" id="CHEBI:30616"/>
        <dbReference type="ChEBI" id="CHEBI:32551"/>
        <dbReference type="ChEBI" id="CHEBI:33019"/>
        <dbReference type="ChEBI" id="CHEBI:82748"/>
        <dbReference type="ChEBI" id="CHEBI:83665"/>
        <dbReference type="ChEBI" id="CHEBI:456215"/>
        <dbReference type="EC" id="6.3.4.19"/>
    </reaction>
</comment>
<dbReference type="OrthoDB" id="9807403at2"/>
<keyword evidence="3 8" id="KW-0436">Ligase</keyword>
<protein>
    <recommendedName>
        <fullName evidence="8">tRNA(Ile)-lysidine synthase</fullName>
        <ecNumber evidence="8">6.3.4.19</ecNumber>
    </recommendedName>
    <alternativeName>
        <fullName evidence="8">tRNA(Ile)-2-lysyl-cytidine synthase</fullName>
    </alternativeName>
    <alternativeName>
        <fullName evidence="8">tRNA(Ile)-lysidine synthetase</fullName>
    </alternativeName>
</protein>
<dbReference type="GO" id="GO:0006400">
    <property type="term" value="P:tRNA modification"/>
    <property type="evidence" value="ECO:0007669"/>
    <property type="project" value="UniProtKB-UniRule"/>
</dbReference>
<keyword evidence="11" id="KW-1185">Reference proteome</keyword>
<name>A0A4Q8CZM1_9GAMM</name>
<dbReference type="SMART" id="SM00977">
    <property type="entry name" value="TilS_C"/>
    <property type="match status" value="1"/>
</dbReference>
<dbReference type="RefSeq" id="WP_130502773.1">
    <property type="nucleotide sequence ID" value="NZ_SHLI01000001.1"/>
</dbReference>
<sequence>MTSRADPPAADALNAGVIEAALPANAAGLVVAFSGGVDSTVLLHLAAQVERPVRAVHVHHGLHEQADHWAAHCRRTGERLGITVDTRTISIDRRGDGIEAAARADRYRVLGEALQADECLLTAHHADDQLETLLYRLLRGTGPAGLAGIQPAMPLGPGWLIRPLLAVSRAQLEAHARRHGLSWIDDPGNASLDHDRNYLRHRVIPAIEARWPRANAAAVRLATHAREQGRLTDRLLRDRRQCGSTAGDGPLAVTDCASGDDVLDRAMLRAWIRDGGQRPPGARRLAAGQAALVSAAQDRDPVLAWSAFAVRRHRGWLFRLPRPLPAVPTPSQVPPGRAREAWGDLGEVFWSPALAEPLWLRVPHAGERIALSGRRRGSIRELQRERGVPPWWRDRLPALVDEHDRCLAVAGLGTTRIGAERAGDATGIGLDFAPRPLANGPDWQRLFAPAA</sequence>
<evidence type="ECO:0000313" key="10">
    <source>
        <dbReference type="EMBL" id="RZU98463.1"/>
    </source>
</evidence>
<dbReference type="PANTHER" id="PTHR43033:SF1">
    <property type="entry name" value="TRNA(ILE)-LYSIDINE SYNTHASE-RELATED"/>
    <property type="match status" value="1"/>
</dbReference>
<reference evidence="10 11" key="1">
    <citation type="submission" date="2019-02" db="EMBL/GenBank/DDBJ databases">
        <title>Genomic Encyclopedia of Type Strains, Phase IV (KMG-IV): sequencing the most valuable type-strain genomes for metagenomic binning, comparative biology and taxonomic classification.</title>
        <authorList>
            <person name="Goeker M."/>
        </authorList>
    </citation>
    <scope>NUCLEOTIDE SEQUENCE [LARGE SCALE GENOMIC DNA]</scope>
    <source>
        <strain evidence="10 11">DSM 21056</strain>
    </source>
</reference>
<comment type="subcellular location">
    <subcellularLocation>
        <location evidence="1 8">Cytoplasm</location>
    </subcellularLocation>
</comment>
<comment type="caution">
    <text evidence="10">The sequence shown here is derived from an EMBL/GenBank/DDBJ whole genome shotgun (WGS) entry which is preliminary data.</text>
</comment>
<dbReference type="Pfam" id="PF01171">
    <property type="entry name" value="ATP_bind_3"/>
    <property type="match status" value="1"/>
</dbReference>
<evidence type="ECO:0000256" key="5">
    <source>
        <dbReference type="ARBA" id="ARBA00022741"/>
    </source>
</evidence>
<evidence type="ECO:0000256" key="1">
    <source>
        <dbReference type="ARBA" id="ARBA00004496"/>
    </source>
</evidence>
<dbReference type="InterPro" id="IPR011063">
    <property type="entry name" value="TilS/TtcA_N"/>
</dbReference>
<dbReference type="PANTHER" id="PTHR43033">
    <property type="entry name" value="TRNA(ILE)-LYSIDINE SYNTHASE-RELATED"/>
    <property type="match status" value="1"/>
</dbReference>
<dbReference type="Pfam" id="PF09179">
    <property type="entry name" value="TilS"/>
    <property type="match status" value="1"/>
</dbReference>
<dbReference type="AlphaFoldDB" id="A0A4Q8CZM1"/>
<dbReference type="InterPro" id="IPR012094">
    <property type="entry name" value="tRNA_Ile_lys_synt"/>
</dbReference>
<evidence type="ECO:0000256" key="6">
    <source>
        <dbReference type="ARBA" id="ARBA00022840"/>
    </source>
</evidence>
<keyword evidence="4 8" id="KW-0819">tRNA processing</keyword>
<dbReference type="InterPro" id="IPR012795">
    <property type="entry name" value="tRNA_Ile_lys_synt_N"/>
</dbReference>
<gene>
    <name evidence="8" type="primary">tilS</name>
    <name evidence="10" type="ORF">EV698_0710</name>
</gene>
<dbReference type="GO" id="GO:0005524">
    <property type="term" value="F:ATP binding"/>
    <property type="evidence" value="ECO:0007669"/>
    <property type="project" value="UniProtKB-UniRule"/>
</dbReference>
<comment type="similarity">
    <text evidence="8">Belongs to the tRNA(Ile)-lysidine synthase family.</text>
</comment>
<evidence type="ECO:0000256" key="3">
    <source>
        <dbReference type="ARBA" id="ARBA00022598"/>
    </source>
</evidence>
<dbReference type="Gene3D" id="3.40.50.620">
    <property type="entry name" value="HUPs"/>
    <property type="match status" value="1"/>
</dbReference>
<evidence type="ECO:0000256" key="8">
    <source>
        <dbReference type="HAMAP-Rule" id="MF_01161"/>
    </source>
</evidence>
<keyword evidence="5 8" id="KW-0547">Nucleotide-binding</keyword>
<organism evidence="10 11">
    <name type="scientific">Spiribacter vilamensis</name>
    <dbReference type="NCBI Taxonomy" id="531306"/>
    <lineage>
        <taxon>Bacteria</taxon>
        <taxon>Pseudomonadati</taxon>
        <taxon>Pseudomonadota</taxon>
        <taxon>Gammaproteobacteria</taxon>
        <taxon>Chromatiales</taxon>
        <taxon>Ectothiorhodospiraceae</taxon>
        <taxon>Spiribacter</taxon>
    </lineage>
</organism>
<dbReference type="InterPro" id="IPR015262">
    <property type="entry name" value="tRNA_Ile_lys_synt_subst-bd"/>
</dbReference>
<proteinExistence type="inferred from homology"/>
<keyword evidence="2 8" id="KW-0963">Cytoplasm</keyword>
<dbReference type="GO" id="GO:0005737">
    <property type="term" value="C:cytoplasm"/>
    <property type="evidence" value="ECO:0007669"/>
    <property type="project" value="UniProtKB-SubCell"/>
</dbReference>
<evidence type="ECO:0000259" key="9">
    <source>
        <dbReference type="SMART" id="SM00977"/>
    </source>
</evidence>
<evidence type="ECO:0000256" key="4">
    <source>
        <dbReference type="ARBA" id="ARBA00022694"/>
    </source>
</evidence>
<keyword evidence="6 8" id="KW-0067">ATP-binding</keyword>
<dbReference type="SUPFAM" id="SSF56037">
    <property type="entry name" value="PheT/TilS domain"/>
    <property type="match status" value="1"/>
</dbReference>
<evidence type="ECO:0000256" key="2">
    <source>
        <dbReference type="ARBA" id="ARBA00022490"/>
    </source>
</evidence>
<evidence type="ECO:0000256" key="7">
    <source>
        <dbReference type="ARBA" id="ARBA00048539"/>
    </source>
</evidence>
<comment type="domain">
    <text evidence="8">The N-terminal region contains the highly conserved SGGXDS motif, predicted to be a P-loop motif involved in ATP binding.</text>
</comment>
<dbReference type="Pfam" id="PF11734">
    <property type="entry name" value="TilS_C"/>
    <property type="match status" value="1"/>
</dbReference>
<dbReference type="InterPro" id="IPR012796">
    <property type="entry name" value="Lysidine-tRNA-synth_C"/>
</dbReference>
<dbReference type="Gene3D" id="1.20.59.20">
    <property type="match status" value="1"/>
</dbReference>
<dbReference type="InterPro" id="IPR014729">
    <property type="entry name" value="Rossmann-like_a/b/a_fold"/>
</dbReference>
<dbReference type="HAMAP" id="MF_01161">
    <property type="entry name" value="tRNA_Ile_lys_synt"/>
    <property type="match status" value="1"/>
</dbReference>
<dbReference type="CDD" id="cd01992">
    <property type="entry name" value="TilS_N"/>
    <property type="match status" value="1"/>
</dbReference>
<dbReference type="SUPFAM" id="SSF82829">
    <property type="entry name" value="MesJ substrate recognition domain-like"/>
    <property type="match status" value="1"/>
</dbReference>
<dbReference type="NCBIfam" id="TIGR02432">
    <property type="entry name" value="lysidine_TilS_N"/>
    <property type="match status" value="1"/>
</dbReference>
<dbReference type="EC" id="6.3.4.19" evidence="8"/>
<dbReference type="SUPFAM" id="SSF52402">
    <property type="entry name" value="Adenine nucleotide alpha hydrolases-like"/>
    <property type="match status" value="1"/>
</dbReference>
<evidence type="ECO:0000313" key="11">
    <source>
        <dbReference type="Proteomes" id="UP000292298"/>
    </source>
</evidence>
<dbReference type="NCBIfam" id="TIGR02433">
    <property type="entry name" value="lysidine_TilS_C"/>
    <property type="match status" value="1"/>
</dbReference>
<dbReference type="EMBL" id="SHLI01000001">
    <property type="protein sequence ID" value="RZU98463.1"/>
    <property type="molecule type" value="Genomic_DNA"/>
</dbReference>
<feature type="domain" description="Lysidine-tRNA(Ile) synthetase C-terminal" evidence="9">
    <location>
        <begin position="358"/>
        <end position="430"/>
    </location>
</feature>
<accession>A0A4Q8CZM1</accession>